<accession>A0A6A0H552</accession>
<protein>
    <submittedName>
        <fullName evidence="2">Uncharacterized protein</fullName>
    </submittedName>
</protein>
<dbReference type="EMBL" id="JQDR03006587">
    <property type="protein sequence ID" value="KAA0199997.1"/>
    <property type="molecule type" value="Genomic_DNA"/>
</dbReference>
<proteinExistence type="predicted"/>
<feature type="region of interest" description="Disordered" evidence="1">
    <location>
        <begin position="97"/>
        <end position="118"/>
    </location>
</feature>
<dbReference type="AlphaFoldDB" id="A0A6A0H552"/>
<dbReference type="Proteomes" id="UP000711488">
    <property type="component" value="Unassembled WGS sequence"/>
</dbReference>
<reference evidence="2" key="3">
    <citation type="submission" date="2019-06" db="EMBL/GenBank/DDBJ databases">
        <authorList>
            <person name="Poynton C."/>
            <person name="Hasenbein S."/>
            <person name="Benoit J.B."/>
            <person name="Sepulveda M.S."/>
            <person name="Poelchau M.F."/>
            <person name="Murali S.C."/>
            <person name="Chen S."/>
            <person name="Glastad K.M."/>
            <person name="Werren J.H."/>
            <person name="Vineis J.H."/>
            <person name="Bowen J.L."/>
            <person name="Friedrich M."/>
            <person name="Jones J."/>
            <person name="Robertson H.M."/>
            <person name="Feyereisen R."/>
            <person name="Mechler-Hickson A."/>
            <person name="Mathers N."/>
            <person name="Lee C.E."/>
            <person name="Colbourne J.K."/>
            <person name="Biales A."/>
            <person name="Johnston J.S."/>
            <person name="Wellborn G.A."/>
            <person name="Rosendale A.J."/>
            <person name="Cridge A.G."/>
            <person name="Munoz-Torres M.C."/>
            <person name="Bain P.A."/>
            <person name="Manny A.R."/>
            <person name="Major K.M."/>
            <person name="Lambert F.N."/>
            <person name="Vulpe C.D."/>
            <person name="Tuck P."/>
            <person name="Blalock B.J."/>
            <person name="Lin Y.-Y."/>
            <person name="Smith M.E."/>
            <person name="Ochoa-Acuna H."/>
            <person name="Chen M.-J.M."/>
            <person name="Childers C.P."/>
            <person name="Qu J."/>
            <person name="Dugan S."/>
            <person name="Lee S.L."/>
            <person name="Chao H."/>
            <person name="Dinh H."/>
            <person name="Han Y."/>
            <person name="Doddapaneni H."/>
            <person name="Worley K.C."/>
            <person name="Muzny D.M."/>
            <person name="Gibbs R.A."/>
            <person name="Richards S."/>
        </authorList>
    </citation>
    <scope>NUCLEOTIDE SEQUENCE</scope>
    <source>
        <strain evidence="2">HAZT.00-mixed</strain>
        <tissue evidence="2">Whole organism</tissue>
    </source>
</reference>
<reference evidence="2" key="1">
    <citation type="submission" date="2014-08" db="EMBL/GenBank/DDBJ databases">
        <authorList>
            <person name="Murali S."/>
            <person name="Richards S."/>
            <person name="Bandaranaike D."/>
            <person name="Bellair M."/>
            <person name="Blankenburg K."/>
            <person name="Chao H."/>
            <person name="Dinh H."/>
            <person name="Doddapaneni H."/>
            <person name="Dugan-Rocha S."/>
            <person name="Elkadiri S."/>
            <person name="Gnanaolivu R."/>
            <person name="Hughes D."/>
            <person name="Lee S."/>
            <person name="Li M."/>
            <person name="Ming W."/>
            <person name="Munidasa M."/>
            <person name="Muniz J."/>
            <person name="Nguyen L."/>
            <person name="Osuji N."/>
            <person name="Pu L.-L."/>
            <person name="Puazo M."/>
            <person name="Skinner E."/>
            <person name="Qu C."/>
            <person name="Quiroz J."/>
            <person name="Raj R."/>
            <person name="Weissenberger G."/>
            <person name="Xin Y."/>
            <person name="Zou X."/>
            <person name="Han Y."/>
            <person name="Worley K."/>
            <person name="Muzny D."/>
            <person name="Gibbs R."/>
        </authorList>
    </citation>
    <scope>NUCLEOTIDE SEQUENCE</scope>
    <source>
        <strain evidence="2">HAZT.00-mixed</strain>
        <tissue evidence="2">Whole organism</tissue>
    </source>
</reference>
<evidence type="ECO:0000313" key="2">
    <source>
        <dbReference type="EMBL" id="KAA0199997.1"/>
    </source>
</evidence>
<reference evidence="2" key="2">
    <citation type="journal article" date="2018" name="Environ. Sci. Technol.">
        <title>The Toxicogenome of Hyalella azteca: A Model for Sediment Ecotoxicology and Evolutionary Toxicology.</title>
        <authorList>
            <person name="Poynton H.C."/>
            <person name="Hasenbein S."/>
            <person name="Benoit J.B."/>
            <person name="Sepulveda M.S."/>
            <person name="Poelchau M.F."/>
            <person name="Hughes D.S.T."/>
            <person name="Murali S.C."/>
            <person name="Chen S."/>
            <person name="Glastad K.M."/>
            <person name="Goodisman M.A.D."/>
            <person name="Werren J.H."/>
            <person name="Vineis J.H."/>
            <person name="Bowen J.L."/>
            <person name="Friedrich M."/>
            <person name="Jones J."/>
            <person name="Robertson H.M."/>
            <person name="Feyereisen R."/>
            <person name="Mechler-Hickson A."/>
            <person name="Mathers N."/>
            <person name="Lee C.E."/>
            <person name="Colbourne J.K."/>
            <person name="Biales A."/>
            <person name="Johnston J.S."/>
            <person name="Wellborn G.A."/>
            <person name="Rosendale A.J."/>
            <person name="Cridge A.G."/>
            <person name="Munoz-Torres M.C."/>
            <person name="Bain P.A."/>
            <person name="Manny A.R."/>
            <person name="Major K.M."/>
            <person name="Lambert F.N."/>
            <person name="Vulpe C.D."/>
            <person name="Tuck P."/>
            <person name="Blalock B.J."/>
            <person name="Lin Y.Y."/>
            <person name="Smith M.E."/>
            <person name="Ochoa-Acuna H."/>
            <person name="Chen M.M."/>
            <person name="Childers C.P."/>
            <person name="Qu J."/>
            <person name="Dugan S."/>
            <person name="Lee S.L."/>
            <person name="Chao H."/>
            <person name="Dinh H."/>
            <person name="Han Y."/>
            <person name="Doddapaneni H."/>
            <person name="Worley K.C."/>
            <person name="Muzny D.M."/>
            <person name="Gibbs R.A."/>
            <person name="Richards S."/>
        </authorList>
    </citation>
    <scope>NUCLEOTIDE SEQUENCE</scope>
    <source>
        <strain evidence="2">HAZT.00-mixed</strain>
        <tissue evidence="2">Whole organism</tissue>
    </source>
</reference>
<evidence type="ECO:0000256" key="1">
    <source>
        <dbReference type="SAM" id="MobiDB-lite"/>
    </source>
</evidence>
<name>A0A6A0H552_HYAAZ</name>
<comment type="caution">
    <text evidence="2">The sequence shown here is derived from an EMBL/GenBank/DDBJ whole genome shotgun (WGS) entry which is preliminary data.</text>
</comment>
<gene>
    <name evidence="2" type="ORF">HAZT_HAZT001391</name>
</gene>
<organism evidence="2">
    <name type="scientific">Hyalella azteca</name>
    <name type="common">Amphipod</name>
    <dbReference type="NCBI Taxonomy" id="294128"/>
    <lineage>
        <taxon>Eukaryota</taxon>
        <taxon>Metazoa</taxon>
        <taxon>Ecdysozoa</taxon>
        <taxon>Arthropoda</taxon>
        <taxon>Crustacea</taxon>
        <taxon>Multicrustacea</taxon>
        <taxon>Malacostraca</taxon>
        <taxon>Eumalacostraca</taxon>
        <taxon>Peracarida</taxon>
        <taxon>Amphipoda</taxon>
        <taxon>Senticaudata</taxon>
        <taxon>Talitrida</taxon>
        <taxon>Talitroidea</taxon>
        <taxon>Hyalellidae</taxon>
        <taxon>Hyalella</taxon>
    </lineage>
</organism>
<sequence length="118" mass="12675">MADQTTMANYTTMADQTTMTEQAKIAPGEYLLSVRLSNPVSTALVQTRVFALNDTCYTPRITEIYPDGDRKWSSPTSAGRRGAALSRFDGLHLHSEASCRPAPVDTGAVQPLSAGPAE</sequence>